<dbReference type="SUPFAM" id="SSF48179">
    <property type="entry name" value="6-phosphogluconate dehydrogenase C-terminal domain-like"/>
    <property type="match status" value="1"/>
</dbReference>
<keyword evidence="4" id="KW-1185">Reference proteome</keyword>
<evidence type="ECO:0000313" key="3">
    <source>
        <dbReference type="EMBL" id="MBD8507293.1"/>
    </source>
</evidence>
<evidence type="ECO:0000313" key="4">
    <source>
        <dbReference type="Proteomes" id="UP000642993"/>
    </source>
</evidence>
<dbReference type="AlphaFoldDB" id="A0A927JDF8"/>
<dbReference type="InterPro" id="IPR018931">
    <property type="entry name" value="DUF2520"/>
</dbReference>
<dbReference type="InterPro" id="IPR037108">
    <property type="entry name" value="TM1727-like_C_sf"/>
</dbReference>
<dbReference type="Proteomes" id="UP000642993">
    <property type="component" value="Unassembled WGS sequence"/>
</dbReference>
<dbReference type="Pfam" id="PF10727">
    <property type="entry name" value="Rossmann-like"/>
    <property type="match status" value="1"/>
</dbReference>
<feature type="domain" description="Putative oxidoreductase/dehydrogenase Rossmann-like" evidence="1">
    <location>
        <begin position="2"/>
        <end position="121"/>
    </location>
</feature>
<evidence type="ECO:0000259" key="2">
    <source>
        <dbReference type="Pfam" id="PF10728"/>
    </source>
</evidence>
<dbReference type="InterPro" id="IPR008927">
    <property type="entry name" value="6-PGluconate_DH-like_C_sf"/>
</dbReference>
<dbReference type="PANTHER" id="PTHR40459:SF1">
    <property type="entry name" value="CONSERVED HYPOTHETICAL ALANINE AND LEUCINE RICH PROTEIN"/>
    <property type="match status" value="1"/>
</dbReference>
<evidence type="ECO:0000259" key="1">
    <source>
        <dbReference type="Pfam" id="PF10727"/>
    </source>
</evidence>
<proteinExistence type="predicted"/>
<sequence>MPARLAVGVISAGRVGTALGEALAAAGHPVVACSAVSDASVGRATTRLPDAAILPPPEVAERSELLVLAVPDTELPGLARGLAACGAVRPGTIVAHTSGTYGIAVLEPLAAAGALALALHPAMTFLGSTEDTERLRSACFGVTAADATGSAVAQALVLEIGAEPVAVPEHDRALYHAALAHGANHLVTLVVDAVAALEAALDDVPGPERRATAQRMVAPLLSAALDNVLRRGQSALTGPVARDDAATVARHLDALSAVDPDLATGYRALARRTAQQSGASVPMFDVLDGRQGQ</sequence>
<dbReference type="SUPFAM" id="SSF51735">
    <property type="entry name" value="NAD(P)-binding Rossmann-fold domains"/>
    <property type="match status" value="1"/>
</dbReference>
<dbReference type="EMBL" id="JACYWE010000007">
    <property type="protein sequence ID" value="MBD8507293.1"/>
    <property type="molecule type" value="Genomic_DNA"/>
</dbReference>
<comment type="caution">
    <text evidence="3">The sequence shown here is derived from an EMBL/GenBank/DDBJ whole genome shotgun (WGS) entry which is preliminary data.</text>
</comment>
<dbReference type="Gene3D" id="3.40.50.720">
    <property type="entry name" value="NAD(P)-binding Rossmann-like Domain"/>
    <property type="match status" value="1"/>
</dbReference>
<reference evidence="3" key="1">
    <citation type="submission" date="2020-09" db="EMBL/GenBank/DDBJ databases">
        <title>Hoyosella lacisalsi sp. nov., a halotolerant actinobacterium isolated from soil of Lake Gudzhirganskoe.</title>
        <authorList>
            <person name="Yang Q."/>
            <person name="Guo P.Y."/>
            <person name="Liu S.W."/>
            <person name="Li F.N."/>
            <person name="Sun C.H."/>
        </authorList>
    </citation>
    <scope>NUCLEOTIDE SEQUENCE</scope>
    <source>
        <strain evidence="3">G463</strain>
    </source>
</reference>
<name>A0A927JDF8_9ACTN</name>
<organism evidence="3 4">
    <name type="scientific">Lolliginicoccus lacisalsi</name>
    <dbReference type="NCBI Taxonomy" id="2742202"/>
    <lineage>
        <taxon>Bacteria</taxon>
        <taxon>Bacillati</taxon>
        <taxon>Actinomycetota</taxon>
        <taxon>Actinomycetes</taxon>
        <taxon>Mycobacteriales</taxon>
        <taxon>Hoyosellaceae</taxon>
        <taxon>Lolliginicoccus</taxon>
    </lineage>
</organism>
<dbReference type="Pfam" id="PF10728">
    <property type="entry name" value="DUF2520"/>
    <property type="match status" value="1"/>
</dbReference>
<dbReference type="InterPro" id="IPR019665">
    <property type="entry name" value="OxRdtase/DH_put_Rossmann_dom"/>
</dbReference>
<dbReference type="InterPro" id="IPR036291">
    <property type="entry name" value="NAD(P)-bd_dom_sf"/>
</dbReference>
<dbReference type="PANTHER" id="PTHR40459">
    <property type="entry name" value="CONSERVED HYPOTHETICAL ALANINE AND LEUCINE RICH PROTEIN"/>
    <property type="match status" value="1"/>
</dbReference>
<protein>
    <submittedName>
        <fullName evidence="3">DUF2520 domain-containing protein</fullName>
    </submittedName>
</protein>
<accession>A0A927JDF8</accession>
<feature type="domain" description="DUF2520" evidence="2">
    <location>
        <begin position="139"/>
        <end position="273"/>
    </location>
</feature>
<dbReference type="Gene3D" id="1.10.1040.20">
    <property type="entry name" value="ProC-like, C-terminal domain"/>
    <property type="match status" value="1"/>
</dbReference>
<dbReference type="RefSeq" id="WP_192039820.1">
    <property type="nucleotide sequence ID" value="NZ_JACYWE010000007.1"/>
</dbReference>
<gene>
    <name evidence="3" type="ORF">HT102_12440</name>
</gene>